<evidence type="ECO:0000313" key="1">
    <source>
        <dbReference type="EMBL" id="KKP66231.1"/>
    </source>
</evidence>
<sequence length="453" mass="49301">MAERVGFEPTVRKPVQRFSRPSLSTTQSSLLRHKLYHKDMLFPLLTNIFNLHIIIYMPNILRILFTIYICIYPISLLAKELDSPNYKIVGATTKGGGTTQTTDGDYSALLEIGRISNNPRNYSTSYKMFTSPEEAFLPAVPEVACFETTTNGSSNCTTGPTELTTGGMVAICGPSGCYDKARFEIDINDNPTDTLYAVMISTDNFSSDIQYIDGSSFWPESISTHNLSDFLTKTDWETQVFNIQGLQSATTYYIRIFALHGDFTQTEPGPISSATTSAGSVFFDIDIEDSTGISAETTAPYTISFTGAYELIGGSASTTAEDRIWLDGSTNSEGGFAIVVRGVNGGLKSDTTGQTIVSATADLNTALDGFGIQSEYIDYDTYPYLGSITAMTDYSGTGNYVGIVGTSATKVYESDAPVYNGRMALKVIAKPGMDKSAATDYQETIYFVLIPRF</sequence>
<dbReference type="Proteomes" id="UP000033866">
    <property type="component" value="Unassembled WGS sequence"/>
</dbReference>
<proteinExistence type="predicted"/>
<accession>A0A0G0BRE6</accession>
<protein>
    <submittedName>
        <fullName evidence="1">Uncharacterized protein</fullName>
    </submittedName>
</protein>
<dbReference type="EMBL" id="LBPV01000002">
    <property type="protein sequence ID" value="KKP66231.1"/>
    <property type="molecule type" value="Genomic_DNA"/>
</dbReference>
<reference evidence="1 2" key="1">
    <citation type="journal article" date="2015" name="Nature">
        <title>rRNA introns, odd ribosomes, and small enigmatic genomes across a large radiation of phyla.</title>
        <authorList>
            <person name="Brown C.T."/>
            <person name="Hug L.A."/>
            <person name="Thomas B.C."/>
            <person name="Sharon I."/>
            <person name="Castelle C.J."/>
            <person name="Singh A."/>
            <person name="Wilkins M.J."/>
            <person name="Williams K.H."/>
            <person name="Banfield J.F."/>
        </authorList>
    </citation>
    <scope>NUCLEOTIDE SEQUENCE [LARGE SCALE GENOMIC DNA]</scope>
</reference>
<comment type="caution">
    <text evidence="1">The sequence shown here is derived from an EMBL/GenBank/DDBJ whole genome shotgun (WGS) entry which is preliminary data.</text>
</comment>
<dbReference type="AlphaFoldDB" id="A0A0G0BRE6"/>
<organism evidence="1 2">
    <name type="scientific">candidate division WS6 bacterium GW2011_GWE1_34_7</name>
    <dbReference type="NCBI Taxonomy" id="1619093"/>
    <lineage>
        <taxon>Bacteria</taxon>
        <taxon>Candidatus Dojkabacteria</taxon>
    </lineage>
</organism>
<name>A0A0G0BRE6_9BACT</name>
<evidence type="ECO:0000313" key="2">
    <source>
        <dbReference type="Proteomes" id="UP000033866"/>
    </source>
</evidence>
<gene>
    <name evidence="1" type="ORF">UR61_C0002G0013</name>
</gene>